<evidence type="ECO:0000313" key="2">
    <source>
        <dbReference type="Proteomes" id="UP001314205"/>
    </source>
</evidence>
<proteinExistence type="predicted"/>
<sequence length="79" mass="8764">MDRYKFEPKDIWNMDETGVTTVQKPSKILAQKEIKQVGAVTSAERGRLVTVAVAINAQGGHIPSFFCIPVETIPRPHDT</sequence>
<reference evidence="1 2" key="1">
    <citation type="submission" date="2023-11" db="EMBL/GenBank/DDBJ databases">
        <authorList>
            <person name="Hedman E."/>
            <person name="Englund M."/>
            <person name="Stromberg M."/>
            <person name="Nyberg Akerstrom W."/>
            <person name="Nylinder S."/>
            <person name="Jareborg N."/>
            <person name="Kallberg Y."/>
            <person name="Kronander E."/>
        </authorList>
    </citation>
    <scope>NUCLEOTIDE SEQUENCE [LARGE SCALE GENOMIC DNA]</scope>
</reference>
<organism evidence="1 2">
    <name type="scientific">Parnassius mnemosyne</name>
    <name type="common">clouded apollo</name>
    <dbReference type="NCBI Taxonomy" id="213953"/>
    <lineage>
        <taxon>Eukaryota</taxon>
        <taxon>Metazoa</taxon>
        <taxon>Ecdysozoa</taxon>
        <taxon>Arthropoda</taxon>
        <taxon>Hexapoda</taxon>
        <taxon>Insecta</taxon>
        <taxon>Pterygota</taxon>
        <taxon>Neoptera</taxon>
        <taxon>Endopterygota</taxon>
        <taxon>Lepidoptera</taxon>
        <taxon>Glossata</taxon>
        <taxon>Ditrysia</taxon>
        <taxon>Papilionoidea</taxon>
        <taxon>Papilionidae</taxon>
        <taxon>Parnassiinae</taxon>
        <taxon>Parnassini</taxon>
        <taxon>Parnassius</taxon>
        <taxon>Driopa</taxon>
    </lineage>
</organism>
<protein>
    <recommendedName>
        <fullName evidence="3">Transposase</fullName>
    </recommendedName>
</protein>
<accession>A0AAV1LFT7</accession>
<dbReference type="AlphaFoldDB" id="A0AAV1LFT7"/>
<gene>
    <name evidence="1" type="ORF">PARMNEM_LOCUS13460</name>
</gene>
<dbReference type="EMBL" id="CAVLGL010000089">
    <property type="protein sequence ID" value="CAK1593710.1"/>
    <property type="molecule type" value="Genomic_DNA"/>
</dbReference>
<evidence type="ECO:0008006" key="3">
    <source>
        <dbReference type="Google" id="ProtNLM"/>
    </source>
</evidence>
<name>A0AAV1LFT7_9NEOP</name>
<keyword evidence="2" id="KW-1185">Reference proteome</keyword>
<evidence type="ECO:0000313" key="1">
    <source>
        <dbReference type="EMBL" id="CAK1593710.1"/>
    </source>
</evidence>
<dbReference type="Proteomes" id="UP001314205">
    <property type="component" value="Unassembled WGS sequence"/>
</dbReference>
<comment type="caution">
    <text evidence="1">The sequence shown here is derived from an EMBL/GenBank/DDBJ whole genome shotgun (WGS) entry which is preliminary data.</text>
</comment>